<feature type="region of interest" description="Disordered" evidence="3">
    <location>
        <begin position="181"/>
        <end position="231"/>
    </location>
</feature>
<feature type="compositionally biased region" description="Polar residues" evidence="3">
    <location>
        <begin position="335"/>
        <end position="346"/>
    </location>
</feature>
<dbReference type="Proteomes" id="UP000749559">
    <property type="component" value="Unassembled WGS sequence"/>
</dbReference>
<dbReference type="InterPro" id="IPR035979">
    <property type="entry name" value="RBD_domain_sf"/>
</dbReference>
<proteinExistence type="predicted"/>
<feature type="region of interest" description="Disordered" evidence="3">
    <location>
        <begin position="434"/>
        <end position="481"/>
    </location>
</feature>
<dbReference type="InterPro" id="IPR025605">
    <property type="entry name" value="OST-HTH/LOTUS_dom"/>
</dbReference>
<feature type="compositionally biased region" description="Gly residues" evidence="3">
    <location>
        <begin position="322"/>
        <end position="333"/>
    </location>
</feature>
<dbReference type="Gene3D" id="3.30.420.610">
    <property type="entry name" value="LOTUS domain-like"/>
    <property type="match status" value="1"/>
</dbReference>
<evidence type="ECO:0000256" key="1">
    <source>
        <dbReference type="ARBA" id="ARBA00022884"/>
    </source>
</evidence>
<feature type="region of interest" description="Disordered" evidence="3">
    <location>
        <begin position="97"/>
        <end position="117"/>
    </location>
</feature>
<dbReference type="SUPFAM" id="SSF54928">
    <property type="entry name" value="RNA-binding domain, RBD"/>
    <property type="match status" value="2"/>
</dbReference>
<dbReference type="GO" id="GO:0003729">
    <property type="term" value="F:mRNA binding"/>
    <property type="evidence" value="ECO:0007669"/>
    <property type="project" value="TreeGrafter"/>
</dbReference>
<feature type="non-terminal residue" evidence="5">
    <location>
        <position position="481"/>
    </location>
</feature>
<dbReference type="InterPro" id="IPR012677">
    <property type="entry name" value="Nucleotide-bd_a/b_plait_sf"/>
</dbReference>
<dbReference type="Pfam" id="PF12872">
    <property type="entry name" value="OST-HTH"/>
    <property type="match status" value="1"/>
</dbReference>
<feature type="compositionally biased region" description="Polar residues" evidence="3">
    <location>
        <begin position="275"/>
        <end position="306"/>
    </location>
</feature>
<evidence type="ECO:0000313" key="6">
    <source>
        <dbReference type="Proteomes" id="UP000749559"/>
    </source>
</evidence>
<feature type="compositionally biased region" description="Basic and acidic residues" evidence="3">
    <location>
        <begin position="206"/>
        <end position="220"/>
    </location>
</feature>
<dbReference type="PROSITE" id="PS50102">
    <property type="entry name" value="RRM"/>
    <property type="match status" value="1"/>
</dbReference>
<evidence type="ECO:0000313" key="5">
    <source>
        <dbReference type="EMBL" id="CAH1798069.1"/>
    </source>
</evidence>
<accession>A0A8S4PXV2</accession>
<dbReference type="OrthoDB" id="1879688at2759"/>
<evidence type="ECO:0000259" key="4">
    <source>
        <dbReference type="PROSITE" id="PS50102"/>
    </source>
</evidence>
<dbReference type="SMART" id="SM00360">
    <property type="entry name" value="RRM"/>
    <property type="match status" value="2"/>
</dbReference>
<dbReference type="PANTHER" id="PTHR48025">
    <property type="entry name" value="OS02G0815200 PROTEIN"/>
    <property type="match status" value="1"/>
</dbReference>
<dbReference type="InterPro" id="IPR050502">
    <property type="entry name" value="Euk_RNA-bind_prot"/>
</dbReference>
<feature type="compositionally biased region" description="Basic and acidic residues" evidence="3">
    <location>
        <begin position="434"/>
        <end position="444"/>
    </location>
</feature>
<feature type="compositionally biased region" description="Basic and acidic residues" evidence="3">
    <location>
        <begin position="181"/>
        <end position="194"/>
    </location>
</feature>
<dbReference type="Pfam" id="PF00076">
    <property type="entry name" value="RRM_1"/>
    <property type="match status" value="1"/>
</dbReference>
<keyword evidence="6" id="KW-1185">Reference proteome</keyword>
<dbReference type="Gene3D" id="3.30.70.330">
    <property type="match status" value="2"/>
</dbReference>
<dbReference type="PANTHER" id="PTHR48025:SF1">
    <property type="entry name" value="RRM DOMAIN-CONTAINING PROTEIN"/>
    <property type="match status" value="1"/>
</dbReference>
<evidence type="ECO:0000256" key="3">
    <source>
        <dbReference type="SAM" id="MobiDB-lite"/>
    </source>
</evidence>
<name>A0A8S4PXV2_OWEFU</name>
<dbReference type="InterPro" id="IPR000504">
    <property type="entry name" value="RRM_dom"/>
</dbReference>
<feature type="region of interest" description="Disordered" evidence="3">
    <location>
        <begin position="269"/>
        <end position="347"/>
    </location>
</feature>
<dbReference type="EMBL" id="CAIIXF020000010">
    <property type="protein sequence ID" value="CAH1798069.1"/>
    <property type="molecule type" value="Genomic_DNA"/>
</dbReference>
<protein>
    <recommendedName>
        <fullName evidence="4">RRM domain-containing protein</fullName>
    </recommendedName>
</protein>
<dbReference type="CDD" id="cd00590">
    <property type="entry name" value="RRM_SF"/>
    <property type="match status" value="1"/>
</dbReference>
<feature type="domain" description="RRM" evidence="4">
    <location>
        <begin position="346"/>
        <end position="421"/>
    </location>
</feature>
<organism evidence="5 6">
    <name type="scientific">Owenia fusiformis</name>
    <name type="common">Polychaete worm</name>
    <dbReference type="NCBI Taxonomy" id="6347"/>
    <lineage>
        <taxon>Eukaryota</taxon>
        <taxon>Metazoa</taxon>
        <taxon>Spiralia</taxon>
        <taxon>Lophotrochozoa</taxon>
        <taxon>Annelida</taxon>
        <taxon>Polychaeta</taxon>
        <taxon>Sedentaria</taxon>
        <taxon>Canalipalpata</taxon>
        <taxon>Sabellida</taxon>
        <taxon>Oweniida</taxon>
        <taxon>Oweniidae</taxon>
        <taxon>Owenia</taxon>
    </lineage>
</organism>
<dbReference type="AlphaFoldDB" id="A0A8S4PXV2"/>
<keyword evidence="1 2" id="KW-0694">RNA-binding</keyword>
<dbReference type="InterPro" id="IPR041966">
    <property type="entry name" value="LOTUS-like"/>
</dbReference>
<gene>
    <name evidence="5" type="ORF">OFUS_LOCUS22253</name>
</gene>
<reference evidence="5" key="1">
    <citation type="submission" date="2022-03" db="EMBL/GenBank/DDBJ databases">
        <authorList>
            <person name="Martin C."/>
        </authorList>
    </citation>
    <scope>NUCLEOTIDE SEQUENCE</scope>
</reference>
<evidence type="ECO:0000256" key="2">
    <source>
        <dbReference type="PROSITE-ProRule" id="PRU00176"/>
    </source>
</evidence>
<sequence>MAEVPESLKRELRAVLLSSGGLTERKLIKDYQSLNGKMIPWREFGFQRFIDLAISIPDVIRISYSATEKESIFFGIGDEESYMTPAQIQAQTKIASKGRQRAWGSRNQSDSDGGSYPDLKSNAKGLYSLCVAKDDLTCSKDDLFRQFRNYGRVAETHESSRFVFVRFGRRDDAIKAYENMKDSHDVRIPEEHSRSGQTSQNVNNNRNREERHDNENRRDFQQQNPIGGASVLRVERLDNETRRDFQQNIQIGGASALGDISSVNRLHRESDKTMDFSSKSYNQQPRETYETKSAMNGASSRISHTSESSDRSATPEGHNDNRGGGALGGGASGGTTQYNDSNQNDSEVFIGNIPSSLQKEDLLEILKDYRTSIVEVRFFKKDIKCFAFVECTSFEEACKLHQDLDGFEIQGRCLKVHCKGSGTVAQRIYVPTQREEVPNPRHETSVPIPVTRQPPGYSAPIPVARQPPGYSAPIPVARQPP</sequence>
<comment type="caution">
    <text evidence="5">The sequence shown here is derived from an EMBL/GenBank/DDBJ whole genome shotgun (WGS) entry which is preliminary data.</text>
</comment>